<dbReference type="OrthoDB" id="9808195at2"/>
<proteinExistence type="inferred from homology"/>
<feature type="binding site" evidence="3">
    <location>
        <position position="100"/>
    </location>
    <ligand>
        <name>Zn(2+)</name>
        <dbReference type="ChEBI" id="CHEBI:29105"/>
        <label>2</label>
    </ligand>
</feature>
<protein>
    <submittedName>
        <fullName evidence="5">N-carbamoyl-L-amino-acid hydrolase</fullName>
    </submittedName>
</protein>
<comment type="cofactor">
    <cofactor evidence="3">
        <name>Zn(2+)</name>
        <dbReference type="ChEBI" id="CHEBI:29105"/>
    </cofactor>
    <text evidence="3">Binds 2 Zn(2+) ions per subunit.</text>
</comment>
<keyword evidence="2 5" id="KW-0378">Hydrolase</keyword>
<dbReference type="Gene3D" id="3.40.630.10">
    <property type="entry name" value="Zn peptidases"/>
    <property type="match status" value="1"/>
</dbReference>
<dbReference type="Gene3D" id="3.30.70.360">
    <property type="match status" value="1"/>
</dbReference>
<dbReference type="InterPro" id="IPR036264">
    <property type="entry name" value="Bact_exopeptidase_dim_dom"/>
</dbReference>
<feature type="binding site" evidence="3">
    <location>
        <position position="387"/>
    </location>
    <ligand>
        <name>Zn(2+)</name>
        <dbReference type="ChEBI" id="CHEBI:29105"/>
        <label>2</label>
    </ligand>
</feature>
<dbReference type="SUPFAM" id="SSF53187">
    <property type="entry name" value="Zn-dependent exopeptidases"/>
    <property type="match status" value="1"/>
</dbReference>
<feature type="binding site" evidence="3">
    <location>
        <position position="89"/>
    </location>
    <ligand>
        <name>Zn(2+)</name>
        <dbReference type="ChEBI" id="CHEBI:29105"/>
        <label>1</label>
    </ligand>
</feature>
<dbReference type="NCBIfam" id="TIGR01879">
    <property type="entry name" value="hydantase"/>
    <property type="match status" value="1"/>
</dbReference>
<keyword evidence="6" id="KW-1185">Reference proteome</keyword>
<comment type="similarity">
    <text evidence="1">Belongs to the peptidase M20 family.</text>
</comment>
<dbReference type="NCBIfam" id="NF006771">
    <property type="entry name" value="PRK09290.1-5"/>
    <property type="match status" value="1"/>
</dbReference>
<evidence type="ECO:0000259" key="4">
    <source>
        <dbReference type="Pfam" id="PF07687"/>
    </source>
</evidence>
<keyword evidence="3" id="KW-0862">Zinc</keyword>
<gene>
    <name evidence="5" type="ORF">SAMN05216193_104317</name>
</gene>
<dbReference type="STRING" id="198616.SAMN05216193_104317"/>
<dbReference type="Proteomes" id="UP000242957">
    <property type="component" value="Unassembled WGS sequence"/>
</dbReference>
<dbReference type="GO" id="GO:0046872">
    <property type="term" value="F:metal ion binding"/>
    <property type="evidence" value="ECO:0007669"/>
    <property type="project" value="UniProtKB-KW"/>
</dbReference>
<dbReference type="CDD" id="cd03884">
    <property type="entry name" value="M20_bAS"/>
    <property type="match status" value="1"/>
</dbReference>
<sequence>MSKLPELRLNGPILLQQIHVLGGIGVDPVNGGRTRIALTDAEKAGRDQLVAWMRELELEIRFDRIGNIFGTLRSAGDKGDQAPLMIGSHIDSVTNAGALDGCYGVLAGLAVLRAFREAGALPERSITVAAFTNEEGVRYQPDMMGSLVYAGGLPLEEALASIGTDGTRLGDELRRIGYAGDLEPGAMVPHEYLELHIEQGPVLEAGNTLIGVVENLQGISWQQVTVQGNANHAGTTPTRLRHDAGYVAGAVVAELRRIARESGTTLATVGCMNFEPNVINVIPRRATFTVDLRDPDEGKLVQAEARLAQFLERIAGEEGVTIGTERLARFQPVTFDAELAREIESSARRLGFSHRRMTSGAGHDAQMIARIAPAAMIFVPSRGGISHNPREHTDDDQLLKGAEVLLDVVVRRLNPAR</sequence>
<dbReference type="AlphaFoldDB" id="A0A1H0DJJ4"/>
<evidence type="ECO:0000313" key="6">
    <source>
        <dbReference type="Proteomes" id="UP000242957"/>
    </source>
</evidence>
<dbReference type="PANTHER" id="PTHR32494">
    <property type="entry name" value="ALLANTOATE DEIMINASE-RELATED"/>
    <property type="match status" value="1"/>
</dbReference>
<dbReference type="SUPFAM" id="SSF55031">
    <property type="entry name" value="Bacterial exopeptidase dimerisation domain"/>
    <property type="match status" value="1"/>
</dbReference>
<dbReference type="PANTHER" id="PTHR32494:SF5">
    <property type="entry name" value="ALLANTOATE AMIDOHYDROLASE"/>
    <property type="match status" value="1"/>
</dbReference>
<dbReference type="EMBL" id="FNIJ01000004">
    <property type="protein sequence ID" value="SDN70176.1"/>
    <property type="molecule type" value="Genomic_DNA"/>
</dbReference>
<feature type="binding site" evidence="3">
    <location>
        <position position="196"/>
    </location>
    <ligand>
        <name>Zn(2+)</name>
        <dbReference type="ChEBI" id="CHEBI:29105"/>
        <label>1</label>
    </ligand>
</feature>
<dbReference type="InterPro" id="IPR010158">
    <property type="entry name" value="Amidase_Cbmase"/>
</dbReference>
<evidence type="ECO:0000256" key="2">
    <source>
        <dbReference type="ARBA" id="ARBA00022801"/>
    </source>
</evidence>
<feature type="domain" description="Peptidase M20 dimerisation" evidence="4">
    <location>
        <begin position="217"/>
        <end position="316"/>
    </location>
</feature>
<dbReference type="RefSeq" id="WP_084314405.1">
    <property type="nucleotide sequence ID" value="NZ_FNIJ01000004.1"/>
</dbReference>
<accession>A0A1H0DJJ4</accession>
<reference evidence="6" key="1">
    <citation type="submission" date="2016-10" db="EMBL/GenBank/DDBJ databases">
        <authorList>
            <person name="Varghese N."/>
            <person name="Submissions S."/>
        </authorList>
    </citation>
    <scope>NUCLEOTIDE SEQUENCE [LARGE SCALE GENOMIC DNA]</scope>
    <source>
        <strain evidence="6">JCM 21621</strain>
    </source>
</reference>
<feature type="binding site" evidence="3">
    <location>
        <position position="135"/>
    </location>
    <ligand>
        <name>Zn(2+)</name>
        <dbReference type="ChEBI" id="CHEBI:29105"/>
        <label>2</label>
    </ligand>
</feature>
<feature type="binding site" evidence="3">
    <location>
        <position position="100"/>
    </location>
    <ligand>
        <name>Zn(2+)</name>
        <dbReference type="ChEBI" id="CHEBI:29105"/>
        <label>1</label>
    </ligand>
</feature>
<evidence type="ECO:0000313" key="5">
    <source>
        <dbReference type="EMBL" id="SDN70176.1"/>
    </source>
</evidence>
<name>A0A1H0DJJ4_9PSED</name>
<dbReference type="GO" id="GO:0016813">
    <property type="term" value="F:hydrolase activity, acting on carbon-nitrogen (but not peptide) bonds, in linear amidines"/>
    <property type="evidence" value="ECO:0007669"/>
    <property type="project" value="InterPro"/>
</dbReference>
<dbReference type="Pfam" id="PF07687">
    <property type="entry name" value="M20_dimer"/>
    <property type="match status" value="1"/>
</dbReference>
<organism evidence="5 6">
    <name type="scientific">Pseudomonas jinjuensis</name>
    <dbReference type="NCBI Taxonomy" id="198616"/>
    <lineage>
        <taxon>Bacteria</taxon>
        <taxon>Pseudomonadati</taxon>
        <taxon>Pseudomonadota</taxon>
        <taxon>Gammaproteobacteria</taxon>
        <taxon>Pseudomonadales</taxon>
        <taxon>Pseudomonadaceae</taxon>
        <taxon>Pseudomonas</taxon>
    </lineage>
</organism>
<evidence type="ECO:0000256" key="3">
    <source>
        <dbReference type="PIRSR" id="PIRSR001235-1"/>
    </source>
</evidence>
<evidence type="ECO:0000256" key="1">
    <source>
        <dbReference type="ARBA" id="ARBA00006153"/>
    </source>
</evidence>
<dbReference type="InterPro" id="IPR011650">
    <property type="entry name" value="Peptidase_M20_dimer"/>
</dbReference>
<keyword evidence="3" id="KW-0479">Metal-binding</keyword>
<dbReference type="Pfam" id="PF01546">
    <property type="entry name" value="Peptidase_M20"/>
    <property type="match status" value="1"/>
</dbReference>
<dbReference type="InterPro" id="IPR002933">
    <property type="entry name" value="Peptidase_M20"/>
</dbReference>
<dbReference type="PIRSF" id="PIRSF001235">
    <property type="entry name" value="Amidase_carbamoylase"/>
    <property type="match status" value="1"/>
</dbReference>